<proteinExistence type="predicted"/>
<dbReference type="AlphaFoldDB" id="A0A6I6F3R5"/>
<gene>
    <name evidence="2" type="ORF">GOM49_07880</name>
</gene>
<organism evidence="2 3">
    <name type="scientific">Clostridium bovifaecis</name>
    <dbReference type="NCBI Taxonomy" id="2184719"/>
    <lineage>
        <taxon>Bacteria</taxon>
        <taxon>Bacillati</taxon>
        <taxon>Bacillota</taxon>
        <taxon>Clostridia</taxon>
        <taxon>Eubacteriales</taxon>
        <taxon>Clostridiaceae</taxon>
        <taxon>Clostridium</taxon>
    </lineage>
</organism>
<reference evidence="2 3" key="1">
    <citation type="submission" date="2019-12" db="EMBL/GenBank/DDBJ databases">
        <title>Genome sequenceing of Clostridium bovifaecis.</title>
        <authorList>
            <person name="Yao Y."/>
        </authorList>
    </citation>
    <scope>NUCLEOTIDE SEQUENCE [LARGE SCALE GENOMIC DNA]</scope>
    <source>
        <strain evidence="2 3">BXX</strain>
    </source>
</reference>
<protein>
    <submittedName>
        <fullName evidence="2">Ferritin-like domain-containing protein</fullName>
    </submittedName>
</protein>
<dbReference type="GO" id="GO:0016491">
    <property type="term" value="F:oxidoreductase activity"/>
    <property type="evidence" value="ECO:0007669"/>
    <property type="project" value="InterPro"/>
</dbReference>
<dbReference type="GO" id="GO:0046872">
    <property type="term" value="F:metal ion binding"/>
    <property type="evidence" value="ECO:0007669"/>
    <property type="project" value="InterPro"/>
</dbReference>
<dbReference type="CDD" id="cd00657">
    <property type="entry name" value="Ferritin_like"/>
    <property type="match status" value="1"/>
</dbReference>
<evidence type="ECO:0000313" key="3">
    <source>
        <dbReference type="Proteomes" id="UP000422764"/>
    </source>
</evidence>
<dbReference type="Pfam" id="PF02915">
    <property type="entry name" value="Rubrerythrin"/>
    <property type="match status" value="1"/>
</dbReference>
<dbReference type="Proteomes" id="UP000422764">
    <property type="component" value="Chromosome"/>
</dbReference>
<dbReference type="EMBL" id="CP046522">
    <property type="protein sequence ID" value="QGU95018.1"/>
    <property type="molecule type" value="Genomic_DNA"/>
</dbReference>
<evidence type="ECO:0000313" key="2">
    <source>
        <dbReference type="EMBL" id="QGU95018.1"/>
    </source>
</evidence>
<dbReference type="InterPro" id="IPR012347">
    <property type="entry name" value="Ferritin-like"/>
</dbReference>
<dbReference type="InterPro" id="IPR003251">
    <property type="entry name" value="Rr_diiron-bd_dom"/>
</dbReference>
<keyword evidence="3" id="KW-1185">Reference proteome</keyword>
<accession>A0A6I6F3R5</accession>
<dbReference type="SUPFAM" id="SSF47240">
    <property type="entry name" value="Ferritin-like"/>
    <property type="match status" value="1"/>
</dbReference>
<evidence type="ECO:0000259" key="1">
    <source>
        <dbReference type="Pfam" id="PF02915"/>
    </source>
</evidence>
<name>A0A6I6F3R5_9CLOT</name>
<dbReference type="Gene3D" id="1.20.1260.10">
    <property type="match status" value="1"/>
</dbReference>
<feature type="domain" description="Rubrerythrin diiron-binding" evidence="1">
    <location>
        <begin position="30"/>
        <end position="150"/>
    </location>
</feature>
<sequence>MAYVRNYMENNMGQHAMMDFHKEALRDALELVKKAVSGEKEDEMFYDYLIGMAPTKEEKEIIRSIRDDERKHNTMFRRIYKDFTGRDIPTEDLEEFEKPKSYIEGIKKALFGELKAVETYRKIRQGLPYTLYRDMLFEIITDEIKHGIKYNYILYLNSLPKKYAHCKDNKEHKEHKEHMKKRISEKVNNISTSITEVSGNALNRAKEKFKEENILEEVIIPGIMLGIKNTYLVKNDEEGTRDRVNIKEDVLVNYLGELTEMALKKLKEKVDIEGLVQQYVIPQLIETE</sequence>
<dbReference type="InterPro" id="IPR009078">
    <property type="entry name" value="Ferritin-like_SF"/>
</dbReference>